<dbReference type="AlphaFoldDB" id="A0A0A2VIQ1"/>
<keyword evidence="3" id="KW-1185">Reference proteome</keyword>
<dbReference type="RefSeq" id="XP_015702377.1">
    <property type="nucleotide sequence ID" value="XM_015848006.1"/>
</dbReference>
<feature type="region of interest" description="Disordered" evidence="1">
    <location>
        <begin position="63"/>
        <end position="95"/>
    </location>
</feature>
<dbReference type="VEuPathDB" id="FungiDB:PAAG_12527"/>
<dbReference type="STRING" id="502779.A0A0A2VIQ1"/>
<dbReference type="KEGG" id="pbl:PAAG_12527"/>
<name>A0A0A2VIQ1_PARBA</name>
<evidence type="ECO:0000313" key="3">
    <source>
        <dbReference type="Proteomes" id="UP000002059"/>
    </source>
</evidence>
<accession>A0A0A2VIQ1</accession>
<dbReference type="GeneID" id="26971148"/>
<sequence length="95" mass="10310">MISWGSISSPLPFAPGPHTGAVEEAARLIGSAKRPAIIIGAGGNSSQEQSRRTTDQTLQSMWHTHLRHNKMHDVHHPPTIRTSKADQLGNSPFLP</sequence>
<dbReference type="Proteomes" id="UP000002059">
    <property type="component" value="Partially assembled WGS sequence"/>
</dbReference>
<dbReference type="SUPFAM" id="SSF52467">
    <property type="entry name" value="DHS-like NAD/FAD-binding domain"/>
    <property type="match status" value="1"/>
</dbReference>
<reference evidence="2 3" key="1">
    <citation type="journal article" date="2011" name="PLoS Genet.">
        <title>Comparative genomic analysis of human fungal pathogens causing paracoccidioidomycosis.</title>
        <authorList>
            <person name="Desjardins C.A."/>
            <person name="Champion M.D."/>
            <person name="Holder J.W."/>
            <person name="Muszewska A."/>
            <person name="Goldberg J."/>
            <person name="Bailao A.M."/>
            <person name="Brigido M.M."/>
            <person name="Ferreira M.E."/>
            <person name="Garcia A.M."/>
            <person name="Grynberg M."/>
            <person name="Gujja S."/>
            <person name="Heiman D.I."/>
            <person name="Henn M.R."/>
            <person name="Kodira C.D."/>
            <person name="Leon-Narvaez H."/>
            <person name="Longo L.V."/>
            <person name="Ma L.J."/>
            <person name="Malavazi I."/>
            <person name="Matsuo A.L."/>
            <person name="Morais F.V."/>
            <person name="Pereira M."/>
            <person name="Rodriguez-Brito S."/>
            <person name="Sakthikumar S."/>
            <person name="Salem-Izacc S.M."/>
            <person name="Sykes S.M."/>
            <person name="Teixeira M.M."/>
            <person name="Vallejo M.C."/>
            <person name="Walter M.E."/>
            <person name="Yandava C."/>
            <person name="Young S."/>
            <person name="Zeng Q."/>
            <person name="Zucker J."/>
            <person name="Felipe M.S."/>
            <person name="Goldman G.H."/>
            <person name="Haas B.J."/>
            <person name="McEwen J.G."/>
            <person name="Nino-Vega G."/>
            <person name="Puccia R."/>
            <person name="San-Blas G."/>
            <person name="Soares C.M."/>
            <person name="Birren B.W."/>
            <person name="Cuomo C.A."/>
        </authorList>
    </citation>
    <scope>NUCLEOTIDE SEQUENCE [LARGE SCALE GENOMIC DNA]</scope>
    <source>
        <strain evidence="3">ATCC MYA-826 / Pb01</strain>
    </source>
</reference>
<organism evidence="2 3">
    <name type="scientific">Paracoccidioides lutzii (strain ATCC MYA-826 / Pb01)</name>
    <name type="common">Paracoccidioides brasiliensis</name>
    <dbReference type="NCBI Taxonomy" id="502779"/>
    <lineage>
        <taxon>Eukaryota</taxon>
        <taxon>Fungi</taxon>
        <taxon>Dikarya</taxon>
        <taxon>Ascomycota</taxon>
        <taxon>Pezizomycotina</taxon>
        <taxon>Eurotiomycetes</taxon>
        <taxon>Eurotiomycetidae</taxon>
        <taxon>Onygenales</taxon>
        <taxon>Ajellomycetaceae</taxon>
        <taxon>Paracoccidioides</taxon>
    </lineage>
</organism>
<dbReference type="InterPro" id="IPR029035">
    <property type="entry name" value="DHS-like_NAD/FAD-binding_dom"/>
</dbReference>
<dbReference type="Gene3D" id="3.40.50.1220">
    <property type="entry name" value="TPP-binding domain"/>
    <property type="match status" value="1"/>
</dbReference>
<protein>
    <submittedName>
        <fullName evidence="2">Uncharacterized protein</fullName>
    </submittedName>
</protein>
<dbReference type="HOGENOM" id="CLU_2373374_0_0_1"/>
<evidence type="ECO:0000256" key="1">
    <source>
        <dbReference type="SAM" id="MobiDB-lite"/>
    </source>
</evidence>
<dbReference type="EMBL" id="KN294022">
    <property type="protein sequence ID" value="KGQ00799.1"/>
    <property type="molecule type" value="Genomic_DNA"/>
</dbReference>
<feature type="region of interest" description="Disordered" evidence="1">
    <location>
        <begin position="39"/>
        <end position="58"/>
    </location>
</feature>
<gene>
    <name evidence="2" type="ORF">PAAG_12527</name>
</gene>
<evidence type="ECO:0000313" key="2">
    <source>
        <dbReference type="EMBL" id="KGQ00799.1"/>
    </source>
</evidence>
<proteinExistence type="predicted"/>